<keyword evidence="5" id="KW-0067">ATP-binding</keyword>
<dbReference type="Gene3D" id="1.20.1110.10">
    <property type="entry name" value="Calcium-transporting ATPase, transmembrane domain"/>
    <property type="match status" value="1"/>
</dbReference>
<feature type="transmembrane region" description="Helical" evidence="9">
    <location>
        <begin position="229"/>
        <end position="250"/>
    </location>
</feature>
<dbReference type="EMBL" id="KQ965759">
    <property type="protein sequence ID" value="KXS15914.1"/>
    <property type="molecule type" value="Genomic_DNA"/>
</dbReference>
<evidence type="ECO:0000313" key="12">
    <source>
        <dbReference type="EMBL" id="KXS15914.1"/>
    </source>
</evidence>
<evidence type="ECO:0000256" key="5">
    <source>
        <dbReference type="ARBA" id="ARBA00022840"/>
    </source>
</evidence>
<dbReference type="InterPro" id="IPR059000">
    <property type="entry name" value="ATPase_P-type_domA"/>
</dbReference>
<dbReference type="GO" id="GO:0005524">
    <property type="term" value="F:ATP binding"/>
    <property type="evidence" value="ECO:0007669"/>
    <property type="project" value="UniProtKB-KW"/>
</dbReference>
<keyword evidence="13" id="KW-1185">Reference proteome</keyword>
<keyword evidence="7 9" id="KW-1133">Transmembrane helix</keyword>
<feature type="transmembrane region" description="Helical" evidence="9">
    <location>
        <begin position="752"/>
        <end position="780"/>
    </location>
</feature>
<accession>A0A139AH72</accession>
<dbReference type="GO" id="GO:0036376">
    <property type="term" value="P:sodium ion export across plasma membrane"/>
    <property type="evidence" value="ECO:0007669"/>
    <property type="project" value="TreeGrafter"/>
</dbReference>
<comment type="subcellular location">
    <subcellularLocation>
        <location evidence="1">Cell membrane</location>
        <topology evidence="1">Multi-pass membrane protein</topology>
    </subcellularLocation>
</comment>
<dbReference type="GO" id="GO:1990573">
    <property type="term" value="P:potassium ion import across plasma membrane"/>
    <property type="evidence" value="ECO:0007669"/>
    <property type="project" value="TreeGrafter"/>
</dbReference>
<dbReference type="GO" id="GO:1902600">
    <property type="term" value="P:proton transmembrane transport"/>
    <property type="evidence" value="ECO:0007669"/>
    <property type="project" value="TreeGrafter"/>
</dbReference>
<dbReference type="STRING" id="1344416.A0A139AH72"/>
<feature type="domain" description="Cation-transporting P-type ATPase C-terminal" evidence="11">
    <location>
        <begin position="708"/>
        <end position="912"/>
    </location>
</feature>
<dbReference type="InterPro" id="IPR044492">
    <property type="entry name" value="P_typ_ATPase_HD_dom"/>
</dbReference>
<dbReference type="GO" id="GO:0006883">
    <property type="term" value="P:intracellular sodium ion homeostasis"/>
    <property type="evidence" value="ECO:0007669"/>
    <property type="project" value="TreeGrafter"/>
</dbReference>
<dbReference type="GO" id="GO:0016887">
    <property type="term" value="F:ATP hydrolysis activity"/>
    <property type="evidence" value="ECO:0007669"/>
    <property type="project" value="InterPro"/>
</dbReference>
<evidence type="ECO:0000256" key="1">
    <source>
        <dbReference type="ARBA" id="ARBA00004651"/>
    </source>
</evidence>
<dbReference type="SFLD" id="SFLDS00003">
    <property type="entry name" value="Haloacid_Dehalogenase"/>
    <property type="match status" value="1"/>
</dbReference>
<feature type="transmembrane region" description="Helical" evidence="9">
    <location>
        <begin position="856"/>
        <end position="875"/>
    </location>
</feature>
<dbReference type="OrthoDB" id="158672at2759"/>
<dbReference type="PRINTS" id="PR00120">
    <property type="entry name" value="HATPASE"/>
</dbReference>
<feature type="transmembrane region" description="Helical" evidence="9">
    <location>
        <begin position="26"/>
        <end position="44"/>
    </location>
</feature>
<dbReference type="InterPro" id="IPR001757">
    <property type="entry name" value="P_typ_ATPase"/>
</dbReference>
<dbReference type="SUPFAM" id="SSF81665">
    <property type="entry name" value="Calcium ATPase, transmembrane domain M"/>
    <property type="match status" value="1"/>
</dbReference>
<dbReference type="PRINTS" id="PR00119">
    <property type="entry name" value="CATATPASE"/>
</dbReference>
<dbReference type="InterPro" id="IPR023214">
    <property type="entry name" value="HAD_sf"/>
</dbReference>
<dbReference type="InterPro" id="IPR023298">
    <property type="entry name" value="ATPase_P-typ_TM_dom_sf"/>
</dbReference>
<dbReference type="GO" id="GO:0005391">
    <property type="term" value="F:P-type sodium:potassium-exchanging transporter activity"/>
    <property type="evidence" value="ECO:0007669"/>
    <property type="project" value="TreeGrafter"/>
</dbReference>
<keyword evidence="6" id="KW-1278">Translocase</keyword>
<dbReference type="Gene3D" id="3.40.50.1000">
    <property type="entry name" value="HAD superfamily/HAD-like"/>
    <property type="match status" value="1"/>
</dbReference>
<dbReference type="InterPro" id="IPR050510">
    <property type="entry name" value="Cation_transp_ATPase_P-type"/>
</dbReference>
<evidence type="ECO:0000259" key="10">
    <source>
        <dbReference type="Pfam" id="PF00122"/>
    </source>
</evidence>
<dbReference type="InterPro" id="IPR036412">
    <property type="entry name" value="HAD-like_sf"/>
</dbReference>
<keyword evidence="3 9" id="KW-0812">Transmembrane</keyword>
<dbReference type="PROSITE" id="PS00154">
    <property type="entry name" value="ATPASE_E1_E2"/>
    <property type="match status" value="1"/>
</dbReference>
<dbReference type="Gene3D" id="3.40.1110.10">
    <property type="entry name" value="Calcium-transporting ATPase, cytoplasmic domain N"/>
    <property type="match status" value="1"/>
</dbReference>
<feature type="transmembrane region" description="Helical" evidence="9">
    <location>
        <begin position="815"/>
        <end position="836"/>
    </location>
</feature>
<dbReference type="InterPro" id="IPR006068">
    <property type="entry name" value="ATPase_P-typ_cation-transptr_C"/>
</dbReference>
<sequence length="926" mass="101869">MWLAAIIAFISYEPLGGDNPSTVNLYIGIFLLVVIAVQSSFYAYQDWNSSKIMNSIRNLMADKATVTRGGTKVQISAVELCKGDLIHLTLGDRVPADVRLVEVSSDLKFDRSLLTGESLPVSGTVNYTDKNVLETRNIALSGTFVLQGSASGIVVAIGDGTVMSHIAHMATSRKESMTTLQREIWWFTVIISGIAIVLFCVTLIVWAAWLRVDYPDFETVSVAILNSLGILTSFIPQGLPIAMTLGLTLIAKKMARQQLLVKSLTTVETLGCVSVVCSDKTGTLTMGKMVRPTLPHSEGPGKTALHHASALCVAASFDGETSNLPLKDRKILGDPTDAAVLRFAETLAPTVETKAKFRNVFSIPFNSKNKWMLRITKDGDDGAHMMYVKGAPDILIDRCASILGSNGVSEPMDLRKREQISEIQENWSASGERVLALCRRSLQDITMPFDHLNLMEAAAHKELQSLTLVGLLGIIDPPRPEIKECVSQMRKAGVRVFMVTGDFRLTAVAIAKQVGIVINERIDTLENLRSANSGMKAFADMDSQLHDLLLPAENIALGQVEREKAVRSLVVDGSELAALTASDWDTIESRYTEVVFARTMPDQKLRIVEEIKARGDNTVAVTGDGVNDAPALKAADVGVAMGSGSDVAKEAAAMVLLNSDFTGILAAIESGRLVFDNLRKVVLFQMPMGTYTELWTVIFNVFFGTPPFLSSFLMVIFCVSNDILMALSLMYEKPEEDLMTRKPRNAKKDRLANWKFFVMIYGLIGNLLWPCCFGMALMYLNETAGIGIRDLVFAFDKWQDGYLGYSIDELNNFNSVAQCIYYVTMVITQFGVLLSVRTRRNSILSANPLWGPRQNLRLFGAMLVSVLWALAWLYGPGIQFAFGTMPVPVKYWFIPFGFALGILVLDETRKLVVRTFPKSIVAKVAW</sequence>
<feature type="transmembrane region" description="Helical" evidence="9">
    <location>
        <begin position="887"/>
        <end position="905"/>
    </location>
</feature>
<evidence type="ECO:0000256" key="8">
    <source>
        <dbReference type="ARBA" id="ARBA00023136"/>
    </source>
</evidence>
<dbReference type="InterPro" id="IPR018303">
    <property type="entry name" value="ATPase_P-typ_P_site"/>
</dbReference>
<dbReference type="OMA" id="MMWPCAM"/>
<evidence type="ECO:0000256" key="2">
    <source>
        <dbReference type="ARBA" id="ARBA00022475"/>
    </source>
</evidence>
<keyword evidence="8 9" id="KW-0472">Membrane</keyword>
<keyword evidence="4" id="KW-0547">Nucleotide-binding</keyword>
<dbReference type="InterPro" id="IPR008250">
    <property type="entry name" value="ATPase_P-typ_transduc_dom_A_sf"/>
</dbReference>
<evidence type="ECO:0000259" key="11">
    <source>
        <dbReference type="Pfam" id="PF00689"/>
    </source>
</evidence>
<dbReference type="Pfam" id="PF08282">
    <property type="entry name" value="Hydrolase_3"/>
    <property type="match status" value="1"/>
</dbReference>
<dbReference type="SFLD" id="SFLDF00027">
    <property type="entry name" value="p-type_atpase"/>
    <property type="match status" value="1"/>
</dbReference>
<keyword evidence="2" id="KW-1003">Cell membrane</keyword>
<name>A0A139AH72_GONPJ</name>
<feature type="domain" description="P-type ATPase A" evidence="10">
    <location>
        <begin position="59"/>
        <end position="169"/>
    </location>
</feature>
<proteinExistence type="predicted"/>
<dbReference type="Pfam" id="PF13246">
    <property type="entry name" value="Cation_ATPase"/>
    <property type="match status" value="1"/>
</dbReference>
<dbReference type="GO" id="GO:0030007">
    <property type="term" value="P:intracellular potassium ion homeostasis"/>
    <property type="evidence" value="ECO:0007669"/>
    <property type="project" value="TreeGrafter"/>
</dbReference>
<dbReference type="Proteomes" id="UP000070544">
    <property type="component" value="Unassembled WGS sequence"/>
</dbReference>
<dbReference type="SFLD" id="SFLDG00002">
    <property type="entry name" value="C1.7:_P-type_atpase_like"/>
    <property type="match status" value="1"/>
</dbReference>
<evidence type="ECO:0000256" key="7">
    <source>
        <dbReference type="ARBA" id="ARBA00022989"/>
    </source>
</evidence>
<dbReference type="Gene3D" id="2.70.150.10">
    <property type="entry name" value="Calcium-transporting ATPase, cytoplasmic transduction domain A"/>
    <property type="match status" value="1"/>
</dbReference>
<evidence type="ECO:0000256" key="6">
    <source>
        <dbReference type="ARBA" id="ARBA00022967"/>
    </source>
</evidence>
<evidence type="ECO:0000256" key="3">
    <source>
        <dbReference type="ARBA" id="ARBA00022692"/>
    </source>
</evidence>
<dbReference type="AlphaFoldDB" id="A0A139AH72"/>
<evidence type="ECO:0000313" key="13">
    <source>
        <dbReference type="Proteomes" id="UP000070544"/>
    </source>
</evidence>
<feature type="transmembrane region" description="Helical" evidence="9">
    <location>
        <begin position="681"/>
        <end position="703"/>
    </location>
</feature>
<feature type="transmembrane region" description="Helical" evidence="9">
    <location>
        <begin position="184"/>
        <end position="209"/>
    </location>
</feature>
<dbReference type="NCBIfam" id="TIGR01494">
    <property type="entry name" value="ATPase_P-type"/>
    <property type="match status" value="2"/>
</dbReference>
<evidence type="ECO:0000256" key="9">
    <source>
        <dbReference type="SAM" id="Phobius"/>
    </source>
</evidence>
<protein>
    <submittedName>
        <fullName evidence="12">Calcium ATPase</fullName>
    </submittedName>
</protein>
<dbReference type="Pfam" id="PF00689">
    <property type="entry name" value="Cation_ATPase_C"/>
    <property type="match status" value="1"/>
</dbReference>
<dbReference type="SUPFAM" id="SSF56784">
    <property type="entry name" value="HAD-like"/>
    <property type="match status" value="1"/>
</dbReference>
<evidence type="ECO:0000256" key="4">
    <source>
        <dbReference type="ARBA" id="ARBA00022741"/>
    </source>
</evidence>
<dbReference type="InterPro" id="IPR023299">
    <property type="entry name" value="ATPase_P-typ_cyto_dom_N"/>
</dbReference>
<dbReference type="SUPFAM" id="SSF81653">
    <property type="entry name" value="Calcium ATPase, transduction domain A"/>
    <property type="match status" value="1"/>
</dbReference>
<dbReference type="SUPFAM" id="SSF81660">
    <property type="entry name" value="Metal cation-transporting ATPase, ATP-binding domain N"/>
    <property type="match status" value="1"/>
</dbReference>
<organism evidence="12 13">
    <name type="scientific">Gonapodya prolifera (strain JEL478)</name>
    <name type="common">Monoblepharis prolifera</name>
    <dbReference type="NCBI Taxonomy" id="1344416"/>
    <lineage>
        <taxon>Eukaryota</taxon>
        <taxon>Fungi</taxon>
        <taxon>Fungi incertae sedis</taxon>
        <taxon>Chytridiomycota</taxon>
        <taxon>Chytridiomycota incertae sedis</taxon>
        <taxon>Monoblepharidomycetes</taxon>
        <taxon>Monoblepharidales</taxon>
        <taxon>Gonapodyaceae</taxon>
        <taxon>Gonapodya</taxon>
    </lineage>
</organism>
<dbReference type="PANTHER" id="PTHR43294:SF21">
    <property type="entry name" value="CATION TRANSPORTING ATPASE"/>
    <property type="match status" value="1"/>
</dbReference>
<reference evidence="12 13" key="1">
    <citation type="journal article" date="2015" name="Genome Biol. Evol.">
        <title>Phylogenomic analyses indicate that early fungi evolved digesting cell walls of algal ancestors of land plants.</title>
        <authorList>
            <person name="Chang Y."/>
            <person name="Wang S."/>
            <person name="Sekimoto S."/>
            <person name="Aerts A.L."/>
            <person name="Choi C."/>
            <person name="Clum A."/>
            <person name="LaButti K.M."/>
            <person name="Lindquist E.A."/>
            <person name="Yee Ngan C."/>
            <person name="Ohm R.A."/>
            <person name="Salamov A.A."/>
            <person name="Grigoriev I.V."/>
            <person name="Spatafora J.W."/>
            <person name="Berbee M.L."/>
        </authorList>
    </citation>
    <scope>NUCLEOTIDE SEQUENCE [LARGE SCALE GENOMIC DNA]</scope>
    <source>
        <strain evidence="12 13">JEL478</strain>
    </source>
</reference>
<dbReference type="GO" id="GO:0005886">
    <property type="term" value="C:plasma membrane"/>
    <property type="evidence" value="ECO:0007669"/>
    <property type="project" value="UniProtKB-SubCell"/>
</dbReference>
<dbReference type="Pfam" id="PF00122">
    <property type="entry name" value="E1-E2_ATPase"/>
    <property type="match status" value="1"/>
</dbReference>
<dbReference type="PANTHER" id="PTHR43294">
    <property type="entry name" value="SODIUM/POTASSIUM-TRANSPORTING ATPASE SUBUNIT ALPHA"/>
    <property type="match status" value="1"/>
</dbReference>
<gene>
    <name evidence="12" type="ORF">M427DRAFT_496398</name>
</gene>
<feature type="transmembrane region" description="Helical" evidence="9">
    <location>
        <begin position="709"/>
        <end position="731"/>
    </location>
</feature>